<dbReference type="AlphaFoldDB" id="A0A834W204"/>
<comment type="caution">
    <text evidence="4">The sequence shown here is derived from an EMBL/GenBank/DDBJ whole genome shotgun (WGS) entry which is preliminary data.</text>
</comment>
<dbReference type="EMBL" id="JAAIUW010000013">
    <property type="protein sequence ID" value="KAF7802926.1"/>
    <property type="molecule type" value="Genomic_DNA"/>
</dbReference>
<dbReference type="Pfam" id="PF04601">
    <property type="entry name" value="DUF569"/>
    <property type="match status" value="1"/>
</dbReference>
<feature type="domain" description="DUF569" evidence="2">
    <location>
        <begin position="1"/>
        <end position="141"/>
    </location>
</feature>
<dbReference type="CDD" id="cd23340">
    <property type="entry name" value="beta-trefoil_FSCN_ACP-like"/>
    <property type="match status" value="1"/>
</dbReference>
<protein>
    <submittedName>
        <fullName evidence="4">Actin cross-linking</fullName>
    </submittedName>
</protein>
<reference evidence="4" key="1">
    <citation type="submission" date="2020-09" db="EMBL/GenBank/DDBJ databases">
        <title>Genome-Enabled Discovery of Anthraquinone Biosynthesis in Senna tora.</title>
        <authorList>
            <person name="Kang S.-H."/>
            <person name="Pandey R.P."/>
            <person name="Lee C.-M."/>
            <person name="Sim J.-S."/>
            <person name="Jeong J.-T."/>
            <person name="Choi B.-S."/>
            <person name="Jung M."/>
            <person name="Ginzburg D."/>
            <person name="Zhao K."/>
            <person name="Won S.Y."/>
            <person name="Oh T.-J."/>
            <person name="Yu Y."/>
            <person name="Kim N.-H."/>
            <person name="Lee O.R."/>
            <person name="Lee T.-H."/>
            <person name="Bashyal P."/>
            <person name="Kim T.-S."/>
            <person name="Lee W.-H."/>
            <person name="Kawkins C."/>
            <person name="Kim C.-K."/>
            <person name="Kim J.S."/>
            <person name="Ahn B.O."/>
            <person name="Rhee S.Y."/>
            <person name="Sohng J.K."/>
        </authorList>
    </citation>
    <scope>NUCLEOTIDE SEQUENCE</scope>
    <source>
        <tissue evidence="4">Leaf</tissue>
    </source>
</reference>
<feature type="region of interest" description="Disordered" evidence="1">
    <location>
        <begin position="152"/>
        <end position="210"/>
    </location>
</feature>
<evidence type="ECO:0000259" key="2">
    <source>
        <dbReference type="Pfam" id="PF04601"/>
    </source>
</evidence>
<dbReference type="Proteomes" id="UP000634136">
    <property type="component" value="Unassembled WGS sequence"/>
</dbReference>
<dbReference type="FunFam" id="2.80.10.50:FF:000067">
    <property type="entry name" value="BnaC05g19630D protein"/>
    <property type="match status" value="1"/>
</dbReference>
<dbReference type="Gene3D" id="2.80.10.50">
    <property type="match status" value="1"/>
</dbReference>
<gene>
    <name evidence="4" type="ORF">G2W53_042037</name>
</gene>
<feature type="domain" description="DUF569" evidence="3">
    <location>
        <begin position="243"/>
        <end position="319"/>
    </location>
</feature>
<dbReference type="PANTHER" id="PTHR31205">
    <property type="entry name" value="ACTIN CROSS-LINKING PROTEIN (DUF569)"/>
    <property type="match status" value="1"/>
</dbReference>
<evidence type="ECO:0000313" key="5">
    <source>
        <dbReference type="Proteomes" id="UP000634136"/>
    </source>
</evidence>
<feature type="compositionally biased region" description="Basic and acidic residues" evidence="1">
    <location>
        <begin position="152"/>
        <end position="166"/>
    </location>
</feature>
<dbReference type="OrthoDB" id="2432302at2759"/>
<evidence type="ECO:0000259" key="3">
    <source>
        <dbReference type="Pfam" id="PF22932"/>
    </source>
</evidence>
<evidence type="ECO:0000256" key="1">
    <source>
        <dbReference type="SAM" id="MobiDB-lite"/>
    </source>
</evidence>
<dbReference type="SUPFAM" id="SSF81995">
    <property type="entry name" value="beta-sandwich domain of Sec23/24"/>
    <property type="match status" value="1"/>
</dbReference>
<dbReference type="SUPFAM" id="SSF50405">
    <property type="entry name" value="Actin-crosslinking proteins"/>
    <property type="match status" value="1"/>
</dbReference>
<feature type="compositionally biased region" description="Low complexity" evidence="1">
    <location>
        <begin position="167"/>
        <end position="177"/>
    </location>
</feature>
<name>A0A834W204_9FABA</name>
<dbReference type="Pfam" id="PF22932">
    <property type="entry name" value="Ubiq_DUF_assoc"/>
    <property type="match status" value="1"/>
</dbReference>
<feature type="compositionally biased region" description="Low complexity" evidence="1">
    <location>
        <begin position="187"/>
        <end position="207"/>
    </location>
</feature>
<dbReference type="InterPro" id="IPR054726">
    <property type="entry name" value="Ubiq_DUF569-assoc"/>
</dbReference>
<organism evidence="4 5">
    <name type="scientific">Senna tora</name>
    <dbReference type="NCBI Taxonomy" id="362788"/>
    <lineage>
        <taxon>Eukaryota</taxon>
        <taxon>Viridiplantae</taxon>
        <taxon>Streptophyta</taxon>
        <taxon>Embryophyta</taxon>
        <taxon>Tracheophyta</taxon>
        <taxon>Spermatophyta</taxon>
        <taxon>Magnoliopsida</taxon>
        <taxon>eudicotyledons</taxon>
        <taxon>Gunneridae</taxon>
        <taxon>Pentapetalae</taxon>
        <taxon>rosids</taxon>
        <taxon>fabids</taxon>
        <taxon>Fabales</taxon>
        <taxon>Fabaceae</taxon>
        <taxon>Caesalpinioideae</taxon>
        <taxon>Cassia clade</taxon>
        <taxon>Senna</taxon>
    </lineage>
</organism>
<dbReference type="PANTHER" id="PTHR31205:SF77">
    <property type="entry name" value="CROSS-LINKING PROTEIN, PUTATIVE (DUF569)-RELATED"/>
    <property type="match status" value="1"/>
</dbReference>
<evidence type="ECO:0000313" key="4">
    <source>
        <dbReference type="EMBL" id="KAF7802926.1"/>
    </source>
</evidence>
<keyword evidence="5" id="KW-1185">Reference proteome</keyword>
<dbReference type="InterPro" id="IPR008999">
    <property type="entry name" value="Actin-crosslinking"/>
</dbReference>
<proteinExistence type="predicted"/>
<sequence>MEIFQKAKTVRLRSHHDKYLLADEDEETVYQDRNGCYKNAKWAVEIVENANFIRLKSCYGKYLTASNMPFLFGARGKKVLQTIPRRLDSSLEWEPLREGVQVRLKTRYGQFLRANGRLPPWRNSITHDIPHRTSTQDWILWDVDIVEIRPKQNDDDRDRGRDHHEQQQQQQRQQQQQQPPPQKQRTRPTPIAMPARSAPPSQSSSASDGSEFDYFSKIELRSPKPNEAKEDFSCDVLSPKKEGRTIFYDVGDEKGNVDPNDEKFFTFKGSSVNELNEKLKEEIGRDDILVCCRNPLNGNLYPLRLQLPPNNTDMHVIVVPSSFKRLGIRNRMGEKMKEIDQREEKEKEGG</sequence>
<dbReference type="InterPro" id="IPR007679">
    <property type="entry name" value="DUF569"/>
</dbReference>
<accession>A0A834W204</accession>